<dbReference type="GO" id="GO:0004781">
    <property type="term" value="F:sulfate adenylyltransferase (ATP) activity"/>
    <property type="evidence" value="ECO:0007669"/>
    <property type="project" value="TreeGrafter"/>
</dbReference>
<dbReference type="PANTHER" id="PTHR42700:SF1">
    <property type="entry name" value="SULFATE ADENYLYLTRANSFERASE"/>
    <property type="match status" value="1"/>
</dbReference>
<evidence type="ECO:0000313" key="3">
    <source>
        <dbReference type="EMBL" id="SVD28627.1"/>
    </source>
</evidence>
<feature type="domain" description="APS kinase" evidence="2">
    <location>
        <begin position="3"/>
        <end position="54"/>
    </location>
</feature>
<dbReference type="InterPro" id="IPR059117">
    <property type="entry name" value="APS_kinase_dom"/>
</dbReference>
<dbReference type="InterPro" id="IPR050512">
    <property type="entry name" value="Sulf_AdTrans/APS_kinase"/>
</dbReference>
<accession>A0A382U3S8</accession>
<dbReference type="PANTHER" id="PTHR42700">
    <property type="entry name" value="SULFATE ADENYLYLTRANSFERASE"/>
    <property type="match status" value="1"/>
</dbReference>
<reference evidence="3" key="1">
    <citation type="submission" date="2018-05" db="EMBL/GenBank/DDBJ databases">
        <authorList>
            <person name="Lanie J.A."/>
            <person name="Ng W.-L."/>
            <person name="Kazmierczak K.M."/>
            <person name="Andrzejewski T.M."/>
            <person name="Davidsen T.M."/>
            <person name="Wayne K.J."/>
            <person name="Tettelin H."/>
            <person name="Glass J.I."/>
            <person name="Rusch D."/>
            <person name="Podicherti R."/>
            <person name="Tsui H.-C.T."/>
            <person name="Winkler M.E."/>
        </authorList>
    </citation>
    <scope>NUCLEOTIDE SEQUENCE</scope>
</reference>
<dbReference type="AlphaFoldDB" id="A0A382U3S8"/>
<sequence>PGFYEIYFSASLDYVSQRDVKGLYAKSADGSINNMIGVSTTNPYQPPESPDFIINTEKESIQQSVENLLRFSMKHLSVNHANQEIKETKIYHGIC</sequence>
<gene>
    <name evidence="3" type="ORF">METZ01_LOCUS381481</name>
</gene>
<dbReference type="GO" id="GO:0010134">
    <property type="term" value="P:sulfate assimilation via adenylyl sulfate reduction"/>
    <property type="evidence" value="ECO:0007669"/>
    <property type="project" value="TreeGrafter"/>
</dbReference>
<keyword evidence="1" id="KW-0808">Transferase</keyword>
<dbReference type="EMBL" id="UINC01141091">
    <property type="protein sequence ID" value="SVD28627.1"/>
    <property type="molecule type" value="Genomic_DNA"/>
</dbReference>
<dbReference type="Gene3D" id="3.40.50.300">
    <property type="entry name" value="P-loop containing nucleotide triphosphate hydrolases"/>
    <property type="match status" value="1"/>
</dbReference>
<dbReference type="Pfam" id="PF01583">
    <property type="entry name" value="APS_kinase"/>
    <property type="match status" value="1"/>
</dbReference>
<proteinExistence type="predicted"/>
<evidence type="ECO:0000259" key="2">
    <source>
        <dbReference type="Pfam" id="PF01583"/>
    </source>
</evidence>
<dbReference type="GO" id="GO:0005737">
    <property type="term" value="C:cytoplasm"/>
    <property type="evidence" value="ECO:0007669"/>
    <property type="project" value="TreeGrafter"/>
</dbReference>
<dbReference type="GO" id="GO:0019379">
    <property type="term" value="P:sulfate assimilation, phosphoadenylyl sulfate reduction by phosphoadenylyl-sulfate reductase (thioredoxin)"/>
    <property type="evidence" value="ECO:0007669"/>
    <property type="project" value="TreeGrafter"/>
</dbReference>
<protein>
    <recommendedName>
        <fullName evidence="2">APS kinase domain-containing protein</fullName>
    </recommendedName>
</protein>
<dbReference type="InterPro" id="IPR027417">
    <property type="entry name" value="P-loop_NTPase"/>
</dbReference>
<feature type="non-terminal residue" evidence="3">
    <location>
        <position position="1"/>
    </location>
</feature>
<name>A0A382U3S8_9ZZZZ</name>
<organism evidence="3">
    <name type="scientific">marine metagenome</name>
    <dbReference type="NCBI Taxonomy" id="408172"/>
    <lineage>
        <taxon>unclassified sequences</taxon>
        <taxon>metagenomes</taxon>
        <taxon>ecological metagenomes</taxon>
    </lineage>
</organism>
<evidence type="ECO:0000256" key="1">
    <source>
        <dbReference type="ARBA" id="ARBA00022679"/>
    </source>
</evidence>